<dbReference type="RefSeq" id="WP_194447550.1">
    <property type="nucleotide sequence ID" value="NZ_CP063849.1"/>
</dbReference>
<sequence length="188" mass="21816">MSTSTDNITQLMEALRKGDGRAAERLTEIFYPELKRLAAAKLRGERKDHSWQPTLLVNELYLQLMKIKSLQPSEFDRQDDRAAFLSLAGQIMKRLLIHHSRPLSAKAKKVPVWDDMQITEDDSLLEVERMLVQLGNIRPVLRTVVEMKVFEGKTSEEIALELGCSTVTIHRHWQFARHWLRDAWPVDE</sequence>
<evidence type="ECO:0000313" key="3">
    <source>
        <dbReference type="Proteomes" id="UP000593892"/>
    </source>
</evidence>
<dbReference type="AlphaFoldDB" id="A0A7S7NLL6"/>
<organism evidence="2 3">
    <name type="scientific">Paludibaculum fermentans</name>
    <dbReference type="NCBI Taxonomy" id="1473598"/>
    <lineage>
        <taxon>Bacteria</taxon>
        <taxon>Pseudomonadati</taxon>
        <taxon>Acidobacteriota</taxon>
        <taxon>Terriglobia</taxon>
        <taxon>Bryobacterales</taxon>
        <taxon>Bryobacteraceae</taxon>
        <taxon>Paludibaculum</taxon>
    </lineage>
</organism>
<dbReference type="InterPro" id="IPR011517">
    <property type="entry name" value="RNA_pol_sigma70_ECF-like"/>
</dbReference>
<dbReference type="InterPro" id="IPR053812">
    <property type="entry name" value="HTH_Sigma70_ECF-like"/>
</dbReference>
<dbReference type="InterPro" id="IPR013324">
    <property type="entry name" value="RNA_pol_sigma_r3/r4-like"/>
</dbReference>
<keyword evidence="3" id="KW-1185">Reference proteome</keyword>
<reference evidence="2 3" key="1">
    <citation type="submission" date="2020-10" db="EMBL/GenBank/DDBJ databases">
        <title>Complete genome sequence of Paludibaculum fermentans P105T, a facultatively anaerobic acidobacterium capable of dissimilatory Fe(III) reduction.</title>
        <authorList>
            <person name="Dedysh S.N."/>
            <person name="Beletsky A.V."/>
            <person name="Kulichevskaya I.S."/>
            <person name="Mardanov A.V."/>
            <person name="Ravin N.V."/>
        </authorList>
    </citation>
    <scope>NUCLEOTIDE SEQUENCE [LARGE SCALE GENOMIC DNA]</scope>
    <source>
        <strain evidence="2 3">P105</strain>
    </source>
</reference>
<evidence type="ECO:0000259" key="1">
    <source>
        <dbReference type="Pfam" id="PF07638"/>
    </source>
</evidence>
<accession>A0A7S7NLL6</accession>
<protein>
    <recommendedName>
        <fullName evidence="1">RNA polymerase sigma-70 ECF-like HTH domain-containing protein</fullName>
    </recommendedName>
</protein>
<dbReference type="EMBL" id="CP063849">
    <property type="protein sequence ID" value="QOY85880.1"/>
    <property type="molecule type" value="Genomic_DNA"/>
</dbReference>
<dbReference type="SUPFAM" id="SSF88659">
    <property type="entry name" value="Sigma3 and sigma4 domains of RNA polymerase sigma factors"/>
    <property type="match status" value="1"/>
</dbReference>
<dbReference type="InterPro" id="IPR036388">
    <property type="entry name" value="WH-like_DNA-bd_sf"/>
</dbReference>
<feature type="domain" description="RNA polymerase sigma-70 ECF-like HTH" evidence="1">
    <location>
        <begin position="6"/>
        <end position="184"/>
    </location>
</feature>
<name>A0A7S7NLL6_PALFE</name>
<dbReference type="NCBIfam" id="TIGR02999">
    <property type="entry name" value="Sig-70_X6"/>
    <property type="match status" value="1"/>
</dbReference>
<dbReference type="Gene3D" id="1.10.10.10">
    <property type="entry name" value="Winged helix-like DNA-binding domain superfamily/Winged helix DNA-binding domain"/>
    <property type="match status" value="1"/>
</dbReference>
<gene>
    <name evidence="2" type="ORF">IRI77_24075</name>
</gene>
<dbReference type="KEGG" id="pfer:IRI77_24075"/>
<proteinExistence type="predicted"/>
<dbReference type="Proteomes" id="UP000593892">
    <property type="component" value="Chromosome"/>
</dbReference>
<dbReference type="Pfam" id="PF07638">
    <property type="entry name" value="Sigma70_ECF"/>
    <property type="match status" value="1"/>
</dbReference>
<evidence type="ECO:0000313" key="2">
    <source>
        <dbReference type="EMBL" id="QOY85880.1"/>
    </source>
</evidence>